<gene>
    <name evidence="2" type="ORF">R1flu_027220</name>
</gene>
<name>A0ABD1XI53_9MARC</name>
<dbReference type="AlphaFoldDB" id="A0ABD1XI53"/>
<dbReference type="Proteomes" id="UP001605036">
    <property type="component" value="Unassembled WGS sequence"/>
</dbReference>
<dbReference type="InterPro" id="IPR054722">
    <property type="entry name" value="PolX-like_BBD"/>
</dbReference>
<proteinExistence type="predicted"/>
<evidence type="ECO:0000313" key="2">
    <source>
        <dbReference type="EMBL" id="KAL2608647.1"/>
    </source>
</evidence>
<protein>
    <recommendedName>
        <fullName evidence="1">Retrovirus-related Pol polyprotein from transposon TNT 1-94-like beta-barrel domain-containing protein</fullName>
    </recommendedName>
</protein>
<reference evidence="2 3" key="1">
    <citation type="submission" date="2024-09" db="EMBL/GenBank/DDBJ databases">
        <title>Chromosome-scale assembly of Riccia fluitans.</title>
        <authorList>
            <person name="Paukszto L."/>
            <person name="Sawicki J."/>
            <person name="Karawczyk K."/>
            <person name="Piernik-Szablinska J."/>
            <person name="Szczecinska M."/>
            <person name="Mazdziarz M."/>
        </authorList>
    </citation>
    <scope>NUCLEOTIDE SEQUENCE [LARGE SCALE GENOMIC DNA]</scope>
    <source>
        <strain evidence="2">Rf_01</strain>
        <tissue evidence="2">Aerial parts of the thallus</tissue>
    </source>
</reference>
<organism evidence="2 3">
    <name type="scientific">Riccia fluitans</name>
    <dbReference type="NCBI Taxonomy" id="41844"/>
    <lineage>
        <taxon>Eukaryota</taxon>
        <taxon>Viridiplantae</taxon>
        <taxon>Streptophyta</taxon>
        <taxon>Embryophyta</taxon>
        <taxon>Marchantiophyta</taxon>
        <taxon>Marchantiopsida</taxon>
        <taxon>Marchantiidae</taxon>
        <taxon>Marchantiales</taxon>
        <taxon>Ricciaceae</taxon>
        <taxon>Riccia</taxon>
    </lineage>
</organism>
<comment type="caution">
    <text evidence="2">The sequence shown here is derived from an EMBL/GenBank/DDBJ whole genome shotgun (WGS) entry which is preliminary data.</text>
</comment>
<keyword evidence="3" id="KW-1185">Reference proteome</keyword>
<sequence>MRLNVVSEKQTWQKTKGKKVEEVNFVEEVSLVAEVGPTQILEEHPSSCNLVEEKFTFIADFGYTSTMVRSANLLHNVKKAIRKVKLGGAATEILVVGMGNFPLPLISSKVQHIFGALLVPNLRKDLLSTSQVADAHMKVVFDASGVYFYPGDVMVHPWLWVPFKENCEHALRKLVQDKLVIGLDIAKIAIGFCEACVLGKHA</sequence>
<accession>A0ABD1XI53</accession>
<evidence type="ECO:0000313" key="3">
    <source>
        <dbReference type="Proteomes" id="UP001605036"/>
    </source>
</evidence>
<evidence type="ECO:0000259" key="1">
    <source>
        <dbReference type="Pfam" id="PF22936"/>
    </source>
</evidence>
<feature type="domain" description="Retrovirus-related Pol polyprotein from transposon TNT 1-94-like beta-barrel" evidence="1">
    <location>
        <begin position="57"/>
        <end position="135"/>
    </location>
</feature>
<dbReference type="Pfam" id="PF22936">
    <property type="entry name" value="Pol_BBD"/>
    <property type="match status" value="1"/>
</dbReference>
<dbReference type="EMBL" id="JBHFFA010000008">
    <property type="protein sequence ID" value="KAL2608647.1"/>
    <property type="molecule type" value="Genomic_DNA"/>
</dbReference>